<organism evidence="3 4">
    <name type="scientific">Candidatus Roizmanbacteria bacterium RIFCSPHIGHO2_02_FULL_43_11</name>
    <dbReference type="NCBI Taxonomy" id="1802043"/>
    <lineage>
        <taxon>Bacteria</taxon>
        <taxon>Candidatus Roizmaniibacteriota</taxon>
    </lineage>
</organism>
<dbReference type="InterPro" id="IPR002575">
    <property type="entry name" value="Aminoglycoside_PTrfase"/>
</dbReference>
<dbReference type="Pfam" id="PF01636">
    <property type="entry name" value="APH"/>
    <property type="match status" value="1"/>
</dbReference>
<dbReference type="PANTHER" id="PTHR21064:SF6">
    <property type="entry name" value="AMINOGLYCOSIDE PHOSPHOTRANSFERASE DOMAIN-CONTAINING PROTEIN"/>
    <property type="match status" value="1"/>
</dbReference>
<gene>
    <name evidence="3" type="ORF">A3D08_02745</name>
</gene>
<dbReference type="InterPro" id="IPR050249">
    <property type="entry name" value="Pseudomonas-type_ThrB"/>
</dbReference>
<comment type="caution">
    <text evidence="3">The sequence shown here is derived from an EMBL/GenBank/DDBJ whole genome shotgun (WGS) entry which is preliminary data.</text>
</comment>
<dbReference type="AlphaFoldDB" id="A0A1F7HGG7"/>
<name>A0A1F7HGG7_9BACT</name>
<dbReference type="Gene3D" id="3.30.200.20">
    <property type="entry name" value="Phosphorylase Kinase, domain 1"/>
    <property type="match status" value="1"/>
</dbReference>
<protein>
    <recommendedName>
        <fullName evidence="2">Aminoglycoside phosphotransferase domain-containing protein</fullName>
    </recommendedName>
</protein>
<sequence>MSKPAIKAKAISQQEILDVLASQYGIVGSEIHLFEGGTESGVWKIRDGKSQYVFKVYAPKEISQDQIEQEINLYSYVNERSAGLPIQVPVVQAAHNQERVVQFNHEGTTYFGVLMQFEELRRLWANSIRNEDITLIGSAIAHLHRILEGYPDASFFEYKPTLSTQSFSFFSQSPNSSAFSSVQRTNFKNIDARATRYLTDVTVPTDLAQTLIHADLTLEHIQLLQNGDVYIFDWGDAVVGPALKDVAIFFVELFREGEISVERWKEMENVFLESYTNVKPIQSTHIDALKWFSLERCLGAIQYISEISIKSGNEADVEGITRRYKLMEVLCTTGYTKA</sequence>
<evidence type="ECO:0000259" key="2">
    <source>
        <dbReference type="Pfam" id="PF01636"/>
    </source>
</evidence>
<proteinExistence type="inferred from homology"/>
<accession>A0A1F7HGG7</accession>
<dbReference type="SUPFAM" id="SSF56112">
    <property type="entry name" value="Protein kinase-like (PK-like)"/>
    <property type="match status" value="1"/>
</dbReference>
<dbReference type="Gene3D" id="3.90.1200.10">
    <property type="match status" value="1"/>
</dbReference>
<dbReference type="InterPro" id="IPR011009">
    <property type="entry name" value="Kinase-like_dom_sf"/>
</dbReference>
<reference evidence="3 4" key="1">
    <citation type="journal article" date="2016" name="Nat. Commun.">
        <title>Thousands of microbial genomes shed light on interconnected biogeochemical processes in an aquifer system.</title>
        <authorList>
            <person name="Anantharaman K."/>
            <person name="Brown C.T."/>
            <person name="Hug L.A."/>
            <person name="Sharon I."/>
            <person name="Castelle C.J."/>
            <person name="Probst A.J."/>
            <person name="Thomas B.C."/>
            <person name="Singh A."/>
            <person name="Wilkins M.J."/>
            <person name="Karaoz U."/>
            <person name="Brodie E.L."/>
            <person name="Williams K.H."/>
            <person name="Hubbard S.S."/>
            <person name="Banfield J.F."/>
        </authorList>
    </citation>
    <scope>NUCLEOTIDE SEQUENCE [LARGE SCALE GENOMIC DNA]</scope>
</reference>
<feature type="domain" description="Aminoglycoside phosphotransferase" evidence="2">
    <location>
        <begin position="31"/>
        <end position="255"/>
    </location>
</feature>
<comment type="similarity">
    <text evidence="1">Belongs to the pseudomonas-type ThrB family.</text>
</comment>
<evidence type="ECO:0000313" key="3">
    <source>
        <dbReference type="EMBL" id="OGK30163.1"/>
    </source>
</evidence>
<dbReference type="GO" id="GO:0019202">
    <property type="term" value="F:amino acid kinase activity"/>
    <property type="evidence" value="ECO:0007669"/>
    <property type="project" value="TreeGrafter"/>
</dbReference>
<dbReference type="Proteomes" id="UP000178098">
    <property type="component" value="Unassembled WGS sequence"/>
</dbReference>
<evidence type="ECO:0000313" key="4">
    <source>
        <dbReference type="Proteomes" id="UP000178098"/>
    </source>
</evidence>
<dbReference type="EMBL" id="MFZT01000033">
    <property type="protein sequence ID" value="OGK30163.1"/>
    <property type="molecule type" value="Genomic_DNA"/>
</dbReference>
<dbReference type="PANTHER" id="PTHR21064">
    <property type="entry name" value="AMINOGLYCOSIDE PHOSPHOTRANSFERASE DOMAIN-CONTAINING PROTEIN-RELATED"/>
    <property type="match status" value="1"/>
</dbReference>
<evidence type="ECO:0000256" key="1">
    <source>
        <dbReference type="ARBA" id="ARBA00038240"/>
    </source>
</evidence>